<dbReference type="STRING" id="1882483.A0A317XT88"/>
<feature type="compositionally biased region" description="Basic and acidic residues" evidence="1">
    <location>
        <begin position="3508"/>
        <end position="3518"/>
    </location>
</feature>
<feature type="region of interest" description="Disordered" evidence="1">
    <location>
        <begin position="2706"/>
        <end position="2744"/>
    </location>
</feature>
<evidence type="ECO:0000313" key="6">
    <source>
        <dbReference type="EMBL" id="PWZ01312.1"/>
    </source>
</evidence>
<feature type="region of interest" description="Disordered" evidence="1">
    <location>
        <begin position="1030"/>
        <end position="1063"/>
    </location>
</feature>
<keyword evidence="2" id="KW-1133">Transmembrane helix</keyword>
<keyword evidence="2" id="KW-0812">Transmembrane</keyword>
<feature type="non-terminal residue" evidence="6">
    <location>
        <position position="3518"/>
    </location>
</feature>
<dbReference type="InterPro" id="IPR045167">
    <property type="entry name" value="Hobbit"/>
</dbReference>
<feature type="compositionally biased region" description="Polar residues" evidence="1">
    <location>
        <begin position="3481"/>
        <end position="3495"/>
    </location>
</feature>
<organism evidence="6 7">
    <name type="scientific">Testicularia cyperi</name>
    <dbReference type="NCBI Taxonomy" id="1882483"/>
    <lineage>
        <taxon>Eukaryota</taxon>
        <taxon>Fungi</taxon>
        <taxon>Dikarya</taxon>
        <taxon>Basidiomycota</taxon>
        <taxon>Ustilaginomycotina</taxon>
        <taxon>Ustilaginomycetes</taxon>
        <taxon>Ustilaginales</taxon>
        <taxon>Anthracoideaceae</taxon>
        <taxon>Testicularia</taxon>
    </lineage>
</organism>
<feature type="compositionally biased region" description="Basic and acidic residues" evidence="1">
    <location>
        <begin position="970"/>
        <end position="987"/>
    </location>
</feature>
<dbReference type="InParanoid" id="A0A317XT88"/>
<dbReference type="SMART" id="SM01214">
    <property type="entry name" value="Fmp27_GFWDK"/>
    <property type="match status" value="1"/>
</dbReference>
<evidence type="ECO:0000259" key="4">
    <source>
        <dbReference type="SMART" id="SM01215"/>
    </source>
</evidence>
<reference evidence="6 7" key="1">
    <citation type="journal article" date="2018" name="Mol. Biol. Evol.">
        <title>Broad Genomic Sampling Reveals a Smut Pathogenic Ancestry of the Fungal Clade Ustilaginomycotina.</title>
        <authorList>
            <person name="Kijpornyongpan T."/>
            <person name="Mondo S.J."/>
            <person name="Barry K."/>
            <person name="Sandor L."/>
            <person name="Lee J."/>
            <person name="Lipzen A."/>
            <person name="Pangilinan J."/>
            <person name="LaButti K."/>
            <person name="Hainaut M."/>
            <person name="Henrissat B."/>
            <person name="Grigoriev I.V."/>
            <person name="Spatafora J.W."/>
            <person name="Aime M.C."/>
        </authorList>
    </citation>
    <scope>NUCLEOTIDE SEQUENCE [LARGE SCALE GENOMIC DNA]</scope>
    <source>
        <strain evidence="6 7">MCA 3645</strain>
    </source>
</reference>
<gene>
    <name evidence="6" type="ORF">BCV70DRAFT_158220</name>
</gene>
<dbReference type="PANTHER" id="PTHR15678">
    <property type="entry name" value="ANTIGEN MLAA-22-RELATED"/>
    <property type="match status" value="1"/>
</dbReference>
<dbReference type="InterPro" id="IPR019441">
    <property type="entry name" value="FMP27/BLTP2/Hobbit_GFWDK_RBG"/>
</dbReference>
<dbReference type="InterPro" id="IPR019449">
    <property type="entry name" value="FMP27_WPPW_RBG"/>
</dbReference>
<feature type="region of interest" description="Disordered" evidence="1">
    <location>
        <begin position="2561"/>
        <end position="2586"/>
    </location>
</feature>
<feature type="region of interest" description="Disordered" evidence="1">
    <location>
        <begin position="1739"/>
        <end position="1770"/>
    </location>
</feature>
<feature type="compositionally biased region" description="Low complexity" evidence="1">
    <location>
        <begin position="2568"/>
        <end position="2581"/>
    </location>
</feature>
<feature type="compositionally biased region" description="Polar residues" evidence="1">
    <location>
        <begin position="1031"/>
        <end position="1049"/>
    </location>
</feature>
<evidence type="ECO:0000256" key="1">
    <source>
        <dbReference type="SAM" id="MobiDB-lite"/>
    </source>
</evidence>
<feature type="compositionally biased region" description="Basic and acidic residues" evidence="1">
    <location>
        <begin position="2470"/>
        <end position="2490"/>
    </location>
</feature>
<feature type="region of interest" description="Disordered" evidence="1">
    <location>
        <begin position="3214"/>
        <end position="3347"/>
    </location>
</feature>
<dbReference type="PANTHER" id="PTHR15678:SF6">
    <property type="entry name" value="BRIDGE-LIKE LIPID TRANSFER PROTEIN FAMILY MEMBER 2"/>
    <property type="match status" value="1"/>
</dbReference>
<dbReference type="FunCoup" id="A0A317XT88">
    <property type="interactions" value="170"/>
</dbReference>
<dbReference type="OrthoDB" id="1562405at2759"/>
<dbReference type="EMBL" id="KZ819190">
    <property type="protein sequence ID" value="PWZ01312.1"/>
    <property type="molecule type" value="Genomic_DNA"/>
</dbReference>
<feature type="compositionally biased region" description="Polar residues" evidence="1">
    <location>
        <begin position="989"/>
        <end position="1009"/>
    </location>
</feature>
<protein>
    <submittedName>
        <fullName evidence="6">Uncharacterized protein</fullName>
    </submittedName>
</protein>
<feature type="region of interest" description="Disordered" evidence="1">
    <location>
        <begin position="1209"/>
        <end position="1236"/>
    </location>
</feature>
<feature type="compositionally biased region" description="Basic and acidic residues" evidence="1">
    <location>
        <begin position="2759"/>
        <end position="2769"/>
    </location>
</feature>
<feature type="compositionally biased region" description="Basic and acidic residues" evidence="1">
    <location>
        <begin position="156"/>
        <end position="165"/>
    </location>
</feature>
<keyword evidence="7" id="KW-1185">Reference proteome</keyword>
<feature type="compositionally biased region" description="Polar residues" evidence="1">
    <location>
        <begin position="180"/>
        <end position="193"/>
    </location>
</feature>
<dbReference type="Pfam" id="PF10344">
    <property type="entry name" value="Hobbit"/>
    <property type="match status" value="1"/>
</dbReference>
<evidence type="ECO:0000259" key="3">
    <source>
        <dbReference type="SMART" id="SM01214"/>
    </source>
</evidence>
<feature type="region of interest" description="Disordered" evidence="1">
    <location>
        <begin position="3467"/>
        <end position="3518"/>
    </location>
</feature>
<feature type="domain" description="FMP27 SW motif-containing RBG unit" evidence="4">
    <location>
        <begin position="1778"/>
        <end position="1881"/>
    </location>
</feature>
<accession>A0A317XT88</accession>
<feature type="compositionally biased region" description="Low complexity" evidence="1">
    <location>
        <begin position="1212"/>
        <end position="1223"/>
    </location>
</feature>
<feature type="region of interest" description="Disordered" evidence="1">
    <location>
        <begin position="2759"/>
        <end position="2782"/>
    </location>
</feature>
<feature type="region of interest" description="Disordered" evidence="1">
    <location>
        <begin position="89"/>
        <end position="112"/>
    </location>
</feature>
<feature type="region of interest" description="Disordered" evidence="1">
    <location>
        <begin position="126"/>
        <end position="193"/>
    </location>
</feature>
<feature type="compositionally biased region" description="Low complexity" evidence="1">
    <location>
        <begin position="3316"/>
        <end position="3328"/>
    </location>
</feature>
<feature type="domain" description="FMP27/BLTP2/Hobbit GFWDK motif-containing RBG unit" evidence="3">
    <location>
        <begin position="1899"/>
        <end position="2056"/>
    </location>
</feature>
<keyword evidence="2" id="KW-0472">Membrane</keyword>
<dbReference type="SMART" id="SM01216">
    <property type="entry name" value="Fmp27_WPPW"/>
    <property type="match status" value="1"/>
</dbReference>
<feature type="region of interest" description="Disordered" evidence="1">
    <location>
        <begin position="210"/>
        <end position="231"/>
    </location>
</feature>
<feature type="compositionally biased region" description="Basic and acidic residues" evidence="1">
    <location>
        <begin position="3293"/>
        <end position="3313"/>
    </location>
</feature>
<evidence type="ECO:0000259" key="5">
    <source>
        <dbReference type="SMART" id="SM01216"/>
    </source>
</evidence>
<feature type="region of interest" description="Disordered" evidence="1">
    <location>
        <begin position="968"/>
        <end position="1015"/>
    </location>
</feature>
<feature type="domain" description="FMP27 WPPW motif-containing RBG unit" evidence="5">
    <location>
        <begin position="2338"/>
        <end position="2891"/>
    </location>
</feature>
<dbReference type="SMART" id="SM01215">
    <property type="entry name" value="Fmp27_SW"/>
    <property type="match status" value="1"/>
</dbReference>
<dbReference type="InterPro" id="IPR019415">
    <property type="entry name" value="FMP27_SW_RBG"/>
</dbReference>
<feature type="region of interest" description="Disordered" evidence="1">
    <location>
        <begin position="2470"/>
        <end position="2507"/>
    </location>
</feature>
<feature type="compositionally biased region" description="Basic and acidic residues" evidence="1">
    <location>
        <begin position="3214"/>
        <end position="3235"/>
    </location>
</feature>
<feature type="compositionally biased region" description="Basic and acidic residues" evidence="1">
    <location>
        <begin position="1375"/>
        <end position="1387"/>
    </location>
</feature>
<feature type="transmembrane region" description="Helical" evidence="2">
    <location>
        <begin position="6"/>
        <end position="25"/>
    </location>
</feature>
<feature type="compositionally biased region" description="Low complexity" evidence="1">
    <location>
        <begin position="3283"/>
        <end position="3292"/>
    </location>
</feature>
<name>A0A317XT88_9BASI</name>
<feature type="compositionally biased region" description="Basic and acidic residues" evidence="1">
    <location>
        <begin position="133"/>
        <end position="146"/>
    </location>
</feature>
<evidence type="ECO:0000313" key="7">
    <source>
        <dbReference type="Proteomes" id="UP000246740"/>
    </source>
</evidence>
<proteinExistence type="predicted"/>
<evidence type="ECO:0000256" key="2">
    <source>
        <dbReference type="SAM" id="Phobius"/>
    </source>
</evidence>
<sequence>MSVWRILLAFLLGLVITAIFFRSILPRLPRIFFRGKLRVQRAGLRGIRGIEYRSKGFHSDSAAFGRQGQLEVKVQRIYASFHLPSLRRSAQSASQYQDRRAKTPPQRSRRGRAIITVHIQGVGIRLPRSESTSLKRDTKPHNESRQDASTASRLDACIEHQQSRLEEEEEERLQRLMSSPKMSPTSESPQSLFQLPSSTIPAPSLQVFESTHDSACGSHGNTDDERSGSSAASTVQRAGILSLHTVLGCANWVRASAFPALRSLVLRSFRAALYVLTSSLPMLTSLVSIEVDRIEIYLEEVEAVTRIGRAGINFAMAPQARRAPNDAAKDTCLQESECAAPPPTWAQYMATVRNMPTRVGSGAREAFSYLAAGISPSMISAQLRLESIQMFEARFPQRLYGRELSQSRLSSFSQLSNIVTPPQSRQGSGRWARYRDDSFRCMSPTGGDLSGADDSIDWSDSCASPKLQRSNSASKLSSMSSMSLRGFTDRWADWALEPLSDSDFSAETGWAQEHLDANIPARLLRNVPASARLLSLPGTTELSAGLLLGSNGLLGTDETLDASISLGTMTVGMDAVLRVLRIVEERKARRTGFAPTQQGMDEDRRSLLSKHLVQQRPTAAAKALGILSSLSISLPSIHVEATSAALLASAETETESSSGPAPAISGTTSPELTLELSLTGLHFDLRSSHPSDDMHCRWLGTCGMAPTSSLGRLAANMKTSKKPQMPPPRVRRGSISRRKALVDHRRAFLFDFGVASLEIDCRMPRDGGDKSRVFFIGDISTVIRSTWTPFGIFPASPASLNASHLLFLSDPNEHAAVAEATIGEVRSEATLGQLVALIRLANEVGHRRAAVRGRLNLDEPPRPKTQLERLRNLPRLAAGLHIERLSVQLDASTAPDGRLQGPDFYERKLVISVPSVDLGFEAEYRDEYVRRPMAEKRAAYKALRNDALEWPLSGRGLSTTTLQEAGFVATKDRGSAKRSNLDRKDGRPQSATSDQAHADSENPSTFDSLSSRERYAERDLPMDEALRRMTELQSSGPSTEESQESQDQPPLSRRATIRDMMSKTGKVRVPGYTRRSSMAAETRFSLRYQFETSLRVEAVEAFLALSADPDATRRAFWRPARPTTPTVGSSQHHLLAMHSFEVAGSGRVPGNVELLGPGRRIEVPYLSASDAVAEFRSNIEDVDVELWHPCALEVYIDIAEALVRAKTARDGSAQPSQQQQKSAHTAASSAYTDAPQESLPGTALPLVEWLPGGLTLYASVGRAVAHLGGQDKRIDDRIARGVGFEAERIVFEYASVTESKSNMLPHRANWGARSALELPEDLQLQAVALATRHGRSALARVLFYQAGIFPILDAEQATQQHTEGTAGEAFAKAKSSKDHGWPHRDAGKQPAMDRPATSLLSDSVWSFRGSTQHVYRTTQHRPRFLQQDRSNFIFFMPFAAFKAVFRPPEMAPVKRKSAAISPAAEAEITITTEETNLLAFKIDLLHTYCLLLTVATIKDLFRQTAAFKATHSPKPPTQARPKPPTVACRFDVKDLHVFVTLPKDVHLFLRIRRLEVRQDRLQGISISFETIMGAVESPKQGARELWEEAVRLRDWKIIIPPKESEKKQRIEVNGDGGLIRVPFGYAVNPIVDNTTVALKATKQLVHQLLTGSNDSIIKPVAEDPKHLPEIDINVRVLTLEAQDDPFETSLNLIWRAGMAENQARDERDAAFQAKVESLLAQKRQRSTASFQTADSGASSVVSYDSDLDDDDDGTYSSGSSSGPHASRQPQDEEITIVEARAALDAFNSSSWVRRYCNAKTEQTRRQESVLRNIYGRFLISRVAEDLPIKVMPIGKAAPLFRSIMYQLTFKVRQPGWSESEVRDFIHEKGAGIPRDTRFSLLVPLQLRWEMEEWRTTLRDLPMPMLHVPPTHRRESSAAKAWQFEGDIVIAEQLGGPESIRHVPAVVVPAATGRPDAIEYGIVIPKVAMPVKMYGHPTVRINTPFPTRLVWGQSIQPTIQDVMRVIDGLTPPPHDPSPKLGFWDKLPLILHGRVNFKFQDEGGLNIHMKGGRDPYLIEGQAAGWVKSWKGNVELRIGYDNPENEVFQILSHEYVLAIPDLGDYADQAATGVLGGTTGMDHHQHYDHHHKSYDASLGSQTRRYMKDPTFKKIVIKLTNGVRWGAGLHGERTCYDDTCPRQPQCKGEPFYRECRNFERIPHWKVITRTREHLDSLPEDERKDSFRGWRSHHLHFSLSVYSPEHGLPGYGCESVNQDVANNFYFTPLTWFHFWAWMRLFNSAMGLPIRMGKLFPDSPPPSPKFGRFLGTIKYKIDLAPLFITHQYLQFDKQDWARGLRTHVGVKARIGAFALDMHQRQQETIKDRPELGGPRIVLHKPFYEAEVNCRSIDLKTLAGQFHEEPNQLGDQDEQEMGESALTDLLAGDYTVSDQDLEWVDMEDFVELGHPPTKDRNPTIRMFPALICPQFNYYRKTESKRERRARERSNGARSDDGSRSNIGVGSGSKSKRGNEIEELVQKLERSKFGNENSHVCLVGNAAGPYAVQRTLAQERLRFVRSEIDALHNRNERSASDRGTAASSSSSSTSPDLQEQLNDLHNREKLLSGFIAHLVRLQEHLDKVERAAKEGRSIPKRAATIDRNFSVDKHDLTSLYHDLGTFDNRYIAHNPTLFYSNATRTLLLKYYYSSRLRRGYVHHMTATAVRYIRDLLKKKDEPDGRNSQRSAPSYRSQRKDSVSPATESGPDENAGSGADILLEMLDDTVRHLETSQDSKESSRLGSSSEGSIKTVDSEIRATEGISEEFNVEKSNVCLLLKPQIVLKSEVDDRSTVILSALRTRLQNYTVQDESCAEDSVNAVVLRRNFFALDGLQCFHPSRTCRFLKSAQRRYGFVFLPIETMVDVHGHTHDFDRIVPHTDASLYYDKFNKLRLSDSSRSVATFGDDGKPLHDHLYHHMDLIQLICPRFSVSANSEHFAALYNVVTDLILYRDPAHRDHAKRLEEMMFSYDFSDVSGLADVVASLQLRIREGGDLVRQYQENSDRLNDKGKAEFTSILGELLDLVEELNLIMDAITTSQDSKGGADREKKSALRFVTQAQDVAWNMMGDEVGQLLAKLAVRGISFSWLNKADNSAANTVSILDLQALNVHPDAVFAEIITKHLRSPDHPMAKQGRFLDAMWSVLPPVGGISIIDQFEFHLHPVRIQIELLLGRKIMDYIFGTKRERQKQEVQQKRIEHEVRKKEASTVKKKSPFARLLGSRKSQHPPPSPVIASDQDSSLNSSRDHLAISSKNASSSDVQSSRRPSSDLSREDLVLDSGSADRKSKSLKNSSSRNSLKSRPATPSSRNAGDDSEDDRKGDQYAIAQRNAAEMRSRASSFRTFVYVKISDTIFCLSYKGEKQRSITDMYDLVFRTPNFEYHNCTFGYVDLADNFKKDVFKAAWNQKSTLLKDLITHRPRKRTAIESIKAIRQASKTRDTLAPLDISVEPPTPSVADSGSLMDSPTDTFSYGGDVDDDDDDYNRNEGDYDDD</sequence>
<feature type="region of interest" description="Disordered" evidence="1">
    <location>
        <begin position="1360"/>
        <end position="1394"/>
    </location>
</feature>
<dbReference type="Proteomes" id="UP000246740">
    <property type="component" value="Unassembled WGS sequence"/>
</dbReference>